<dbReference type="PANTHER" id="PTHR11654">
    <property type="entry name" value="OLIGOPEPTIDE TRANSPORTER-RELATED"/>
    <property type="match status" value="1"/>
</dbReference>
<dbReference type="AlphaFoldDB" id="A0A9P6NA44"/>
<comment type="similarity">
    <text evidence="2 7">Belongs to the major facilitator superfamily. Proton-dependent oligopeptide transporter (POT/PTR) (TC 2.A.17) family.</text>
</comment>
<keyword evidence="11" id="KW-1185">Reference proteome</keyword>
<evidence type="ECO:0000313" key="11">
    <source>
        <dbReference type="Proteomes" id="UP000886653"/>
    </source>
</evidence>
<dbReference type="InterPro" id="IPR036259">
    <property type="entry name" value="MFS_trans_sf"/>
</dbReference>
<dbReference type="OrthoDB" id="8904098at2759"/>
<feature type="transmembrane region" description="Helical" evidence="9">
    <location>
        <begin position="407"/>
        <end position="425"/>
    </location>
</feature>
<keyword evidence="5 9" id="KW-1133">Transmembrane helix</keyword>
<accession>A0A9P6NA44</accession>
<evidence type="ECO:0000256" key="2">
    <source>
        <dbReference type="ARBA" id="ARBA00005982"/>
    </source>
</evidence>
<evidence type="ECO:0000256" key="3">
    <source>
        <dbReference type="ARBA" id="ARBA00022448"/>
    </source>
</evidence>
<sequence>MPSIRSLADSLPNHQQKLISVENNQQPDELSLDKINPSSKSGVELPSEDELQTLRRVPGSVNLAAYLIALVELVERFSYYGSTVVFTNFIQRPLPPGSVTGAGGLQSGALNMGQRASTGITTFNSFWVYVCPLFGAYVADAHLGRYNTIIISVIIALIGHLLLVVCALPSIIVKPNSSLACFLCAIIIMGIGTGGFKPNISPLVAEQSEREGTSKPSVRTLKSGERVVVDPALTAERIYLYFYLMINVGALVGQIGMVYAEKYVGYWLAFLLPTVLFLLCPLVLIFGKRLYVLRPPTGSVFARVLRLWRFAISKRWRARRHSSPSVGFWDAVKPTSLEKAGEKKPSWMKFDDQWVDEVRRGFEACRVFLWFPLYWITYNQMNNNLTSQAATMNTHGLPNDILSNLDPLALIILLPLCDMVFYPALRRAGINFSPIKKITAGFFTGSLAMISAAVTQHYIYKGSSCGRFANKDGCEPVSISVWVQTPSYLLLAISEILASVTGLEYAFTLAPKNMRSLVMSLFLFQSAIASAIGEAFNALSEDPLLVWNYGTMALIAFLAGIGFYFSHRALDAEHSELLKIGEGLFRSTSAIFEGPTSTLSPTREKESQETKKLGR</sequence>
<keyword evidence="6 9" id="KW-0472">Membrane</keyword>
<evidence type="ECO:0000256" key="9">
    <source>
        <dbReference type="SAM" id="Phobius"/>
    </source>
</evidence>
<dbReference type="InterPro" id="IPR000109">
    <property type="entry name" value="POT_fam"/>
</dbReference>
<dbReference type="Gene3D" id="1.20.1250.20">
    <property type="entry name" value="MFS general substrate transporter like domains"/>
    <property type="match status" value="1"/>
</dbReference>
<dbReference type="EMBL" id="MU167338">
    <property type="protein sequence ID" value="KAG0142781.1"/>
    <property type="molecule type" value="Genomic_DNA"/>
</dbReference>
<dbReference type="SUPFAM" id="SSF103473">
    <property type="entry name" value="MFS general substrate transporter"/>
    <property type="match status" value="1"/>
</dbReference>
<evidence type="ECO:0000256" key="5">
    <source>
        <dbReference type="ARBA" id="ARBA00022989"/>
    </source>
</evidence>
<keyword evidence="4 7" id="KW-0812">Transmembrane</keyword>
<reference evidence="10" key="1">
    <citation type="submission" date="2013-11" db="EMBL/GenBank/DDBJ databases">
        <title>Genome sequence of the fusiform rust pathogen reveals effectors for host alternation and coevolution with pine.</title>
        <authorList>
            <consortium name="DOE Joint Genome Institute"/>
            <person name="Smith K."/>
            <person name="Pendleton A."/>
            <person name="Kubisiak T."/>
            <person name="Anderson C."/>
            <person name="Salamov A."/>
            <person name="Aerts A."/>
            <person name="Riley R."/>
            <person name="Clum A."/>
            <person name="Lindquist E."/>
            <person name="Ence D."/>
            <person name="Campbell M."/>
            <person name="Kronenberg Z."/>
            <person name="Feau N."/>
            <person name="Dhillon B."/>
            <person name="Hamelin R."/>
            <person name="Burleigh J."/>
            <person name="Smith J."/>
            <person name="Yandell M."/>
            <person name="Nelson C."/>
            <person name="Grigoriev I."/>
            <person name="Davis J."/>
        </authorList>
    </citation>
    <scope>NUCLEOTIDE SEQUENCE</scope>
    <source>
        <strain evidence="10">G11</strain>
    </source>
</reference>
<evidence type="ECO:0000256" key="1">
    <source>
        <dbReference type="ARBA" id="ARBA00004141"/>
    </source>
</evidence>
<feature type="transmembrane region" description="Helical" evidence="9">
    <location>
        <begin position="545"/>
        <end position="565"/>
    </location>
</feature>
<comment type="subcellular location">
    <subcellularLocation>
        <location evidence="1 7">Membrane</location>
        <topology evidence="1 7">Multi-pass membrane protein</topology>
    </subcellularLocation>
</comment>
<evidence type="ECO:0000313" key="10">
    <source>
        <dbReference type="EMBL" id="KAG0142781.1"/>
    </source>
</evidence>
<feature type="region of interest" description="Disordered" evidence="8">
    <location>
        <begin position="595"/>
        <end position="615"/>
    </location>
</feature>
<feature type="transmembrane region" description="Helical" evidence="9">
    <location>
        <begin position="179"/>
        <end position="196"/>
    </location>
</feature>
<feature type="transmembrane region" description="Helical" evidence="9">
    <location>
        <begin position="149"/>
        <end position="172"/>
    </location>
</feature>
<feature type="transmembrane region" description="Helical" evidence="9">
    <location>
        <begin position="517"/>
        <end position="539"/>
    </location>
</feature>
<evidence type="ECO:0000256" key="8">
    <source>
        <dbReference type="SAM" id="MobiDB-lite"/>
    </source>
</evidence>
<gene>
    <name evidence="10" type="ORF">CROQUDRAFT_662105</name>
</gene>
<feature type="transmembrane region" description="Helical" evidence="9">
    <location>
        <begin position="238"/>
        <end position="259"/>
    </location>
</feature>
<name>A0A9P6NA44_9BASI</name>
<keyword evidence="3 7" id="KW-0813">Transport</keyword>
<comment type="caution">
    <text evidence="10">The sequence shown here is derived from an EMBL/GenBank/DDBJ whole genome shotgun (WGS) entry which is preliminary data.</text>
</comment>
<dbReference type="GO" id="GO:0005886">
    <property type="term" value="C:plasma membrane"/>
    <property type="evidence" value="ECO:0007669"/>
    <property type="project" value="UniProtKB-ARBA"/>
</dbReference>
<feature type="transmembrane region" description="Helical" evidence="9">
    <location>
        <begin position="266"/>
        <end position="286"/>
    </location>
</feature>
<dbReference type="InterPro" id="IPR018456">
    <property type="entry name" value="PTR2_symporter_CS"/>
</dbReference>
<proteinExistence type="inferred from homology"/>
<dbReference type="FunFam" id="1.20.1250.20:FF:000085">
    <property type="entry name" value="MFS peptide transporter Ptr2"/>
    <property type="match status" value="1"/>
</dbReference>
<feature type="compositionally biased region" description="Basic and acidic residues" evidence="8">
    <location>
        <begin position="602"/>
        <end position="615"/>
    </location>
</feature>
<dbReference type="Pfam" id="PF00854">
    <property type="entry name" value="PTR2"/>
    <property type="match status" value="1"/>
</dbReference>
<feature type="transmembrane region" description="Helical" evidence="9">
    <location>
        <begin position="116"/>
        <end position="137"/>
    </location>
</feature>
<feature type="transmembrane region" description="Helical" evidence="9">
    <location>
        <begin position="488"/>
        <end position="510"/>
    </location>
</feature>
<organism evidence="10 11">
    <name type="scientific">Cronartium quercuum f. sp. fusiforme G11</name>
    <dbReference type="NCBI Taxonomy" id="708437"/>
    <lineage>
        <taxon>Eukaryota</taxon>
        <taxon>Fungi</taxon>
        <taxon>Dikarya</taxon>
        <taxon>Basidiomycota</taxon>
        <taxon>Pucciniomycotina</taxon>
        <taxon>Pucciniomycetes</taxon>
        <taxon>Pucciniales</taxon>
        <taxon>Coleosporiaceae</taxon>
        <taxon>Cronartium</taxon>
    </lineage>
</organism>
<evidence type="ECO:0000256" key="7">
    <source>
        <dbReference type="RuleBase" id="RU003755"/>
    </source>
</evidence>
<dbReference type="GO" id="GO:0071916">
    <property type="term" value="F:dipeptide transmembrane transporter activity"/>
    <property type="evidence" value="ECO:0007669"/>
    <property type="project" value="UniProtKB-ARBA"/>
</dbReference>
<feature type="transmembrane region" description="Helical" evidence="9">
    <location>
        <begin position="437"/>
        <end position="459"/>
    </location>
</feature>
<protein>
    <submittedName>
        <fullName evidence="10">Uncharacterized protein</fullName>
    </submittedName>
</protein>
<evidence type="ECO:0000256" key="6">
    <source>
        <dbReference type="ARBA" id="ARBA00023136"/>
    </source>
</evidence>
<dbReference type="Proteomes" id="UP000886653">
    <property type="component" value="Unassembled WGS sequence"/>
</dbReference>
<feature type="region of interest" description="Disordered" evidence="8">
    <location>
        <begin position="23"/>
        <end position="47"/>
    </location>
</feature>
<evidence type="ECO:0000256" key="4">
    <source>
        <dbReference type="ARBA" id="ARBA00022692"/>
    </source>
</evidence>
<dbReference type="PROSITE" id="PS01023">
    <property type="entry name" value="PTR2_2"/>
    <property type="match status" value="1"/>
</dbReference>